<feature type="region of interest" description="Disordered" evidence="7">
    <location>
        <begin position="16"/>
        <end position="41"/>
    </location>
</feature>
<keyword evidence="9" id="KW-1185">Reference proteome</keyword>
<gene>
    <name evidence="8" type="ORF">DM01DRAFT_1404357</name>
</gene>
<dbReference type="GO" id="GO:0006412">
    <property type="term" value="P:translation"/>
    <property type="evidence" value="ECO:0007669"/>
    <property type="project" value="TreeGrafter"/>
</dbReference>
<organism evidence="8 9">
    <name type="scientific">Hesseltinella vesiculosa</name>
    <dbReference type="NCBI Taxonomy" id="101127"/>
    <lineage>
        <taxon>Eukaryota</taxon>
        <taxon>Fungi</taxon>
        <taxon>Fungi incertae sedis</taxon>
        <taxon>Mucoromycota</taxon>
        <taxon>Mucoromycotina</taxon>
        <taxon>Mucoromycetes</taxon>
        <taxon>Mucorales</taxon>
        <taxon>Cunninghamellaceae</taxon>
        <taxon>Hesseltinella</taxon>
    </lineage>
</organism>
<evidence type="ECO:0000256" key="4">
    <source>
        <dbReference type="ARBA" id="ARBA00022980"/>
    </source>
</evidence>
<protein>
    <recommendedName>
        <fullName evidence="10">Mitochondrial ribosomal protein L27-domain-containing protein</fullName>
    </recommendedName>
</protein>
<dbReference type="InterPro" id="IPR019189">
    <property type="entry name" value="Ribosomal_mL41"/>
</dbReference>
<comment type="subcellular location">
    <subcellularLocation>
        <location evidence="1">Mitochondrion</location>
    </subcellularLocation>
</comment>
<keyword evidence="4" id="KW-0689">Ribosomal protein</keyword>
<dbReference type="Pfam" id="PF09809">
    <property type="entry name" value="MRP-L27"/>
    <property type="match status" value="1"/>
</dbReference>
<accession>A0A1X2GU75</accession>
<comment type="caution">
    <text evidence="8">The sequence shown here is derived from an EMBL/GenBank/DDBJ whole genome shotgun (WGS) entry which is preliminary data.</text>
</comment>
<dbReference type="PANTHER" id="PTHR21338">
    <property type="entry name" value="MITOCHONDRIAL RIBOSOMAL PROTEIN L41"/>
    <property type="match status" value="1"/>
</dbReference>
<dbReference type="PANTHER" id="PTHR21338:SF0">
    <property type="entry name" value="LARGE RIBOSOMAL SUBUNIT PROTEIN ML41"/>
    <property type="match status" value="1"/>
</dbReference>
<keyword evidence="5" id="KW-0496">Mitochondrion</keyword>
<evidence type="ECO:0000256" key="5">
    <source>
        <dbReference type="ARBA" id="ARBA00023128"/>
    </source>
</evidence>
<evidence type="ECO:0000256" key="3">
    <source>
        <dbReference type="ARBA" id="ARBA00022946"/>
    </source>
</evidence>
<dbReference type="GO" id="GO:0003735">
    <property type="term" value="F:structural constituent of ribosome"/>
    <property type="evidence" value="ECO:0007669"/>
    <property type="project" value="InterPro"/>
</dbReference>
<evidence type="ECO:0000313" key="9">
    <source>
        <dbReference type="Proteomes" id="UP000242146"/>
    </source>
</evidence>
<evidence type="ECO:0000256" key="1">
    <source>
        <dbReference type="ARBA" id="ARBA00004173"/>
    </source>
</evidence>
<reference evidence="8 9" key="1">
    <citation type="submission" date="2016-07" db="EMBL/GenBank/DDBJ databases">
        <title>Pervasive Adenine N6-methylation of Active Genes in Fungi.</title>
        <authorList>
            <consortium name="DOE Joint Genome Institute"/>
            <person name="Mondo S.J."/>
            <person name="Dannebaum R.O."/>
            <person name="Kuo R.C."/>
            <person name="Labutti K."/>
            <person name="Haridas S."/>
            <person name="Kuo A."/>
            <person name="Salamov A."/>
            <person name="Ahrendt S.R."/>
            <person name="Lipzen A."/>
            <person name="Sullivan W."/>
            <person name="Andreopoulos W.B."/>
            <person name="Clum A."/>
            <person name="Lindquist E."/>
            <person name="Daum C."/>
            <person name="Ramamoorthy G.K."/>
            <person name="Gryganskyi A."/>
            <person name="Culley D."/>
            <person name="Magnuson J.K."/>
            <person name="James T.Y."/>
            <person name="O'Malley M.A."/>
            <person name="Stajich J.E."/>
            <person name="Spatafora J.W."/>
            <person name="Visel A."/>
            <person name="Grigoriev I.V."/>
        </authorList>
    </citation>
    <scope>NUCLEOTIDE SEQUENCE [LARGE SCALE GENOMIC DNA]</scope>
    <source>
        <strain evidence="8 9">NRRL 3301</strain>
    </source>
</reference>
<evidence type="ECO:0000256" key="6">
    <source>
        <dbReference type="ARBA" id="ARBA00023274"/>
    </source>
</evidence>
<dbReference type="Proteomes" id="UP000242146">
    <property type="component" value="Unassembled WGS sequence"/>
</dbReference>
<name>A0A1X2GU75_9FUNG</name>
<evidence type="ECO:0000256" key="7">
    <source>
        <dbReference type="SAM" id="MobiDB-lite"/>
    </source>
</evidence>
<keyword evidence="3" id="KW-0809">Transit peptide</keyword>
<comment type="similarity">
    <text evidence="2">Belongs to the mitochondrion-specific ribosomal protein mL41 family.</text>
</comment>
<dbReference type="OrthoDB" id="408933at2759"/>
<evidence type="ECO:0008006" key="10">
    <source>
        <dbReference type="Google" id="ProtNLM"/>
    </source>
</evidence>
<evidence type="ECO:0000313" key="8">
    <source>
        <dbReference type="EMBL" id="ORX61584.1"/>
    </source>
</evidence>
<dbReference type="AlphaFoldDB" id="A0A1X2GU75"/>
<keyword evidence="6" id="KW-0687">Ribonucleoprotein</keyword>
<dbReference type="GO" id="GO:0005762">
    <property type="term" value="C:mitochondrial large ribosomal subunit"/>
    <property type="evidence" value="ECO:0007669"/>
    <property type="project" value="InterPro"/>
</dbReference>
<proteinExistence type="inferred from homology"/>
<evidence type="ECO:0000256" key="2">
    <source>
        <dbReference type="ARBA" id="ARBA00010152"/>
    </source>
</evidence>
<dbReference type="STRING" id="101127.A0A1X2GU75"/>
<sequence length="77" mass="8553">MFGVLKALPRSAKRLPLSAKRGHNHYKGTGSGAMGKHTKKGGYKVDWNRVRTFVVPDLEGFTLAPYVSRKTPMVKPQ</sequence>
<dbReference type="EMBL" id="MCGT01000003">
    <property type="protein sequence ID" value="ORX61584.1"/>
    <property type="molecule type" value="Genomic_DNA"/>
</dbReference>